<keyword evidence="3" id="KW-1185">Reference proteome</keyword>
<proteinExistence type="predicted"/>
<dbReference type="AlphaFoldDB" id="D0MQQ3"/>
<dbReference type="Proteomes" id="UP000006643">
    <property type="component" value="Unassembled WGS sequence"/>
</dbReference>
<dbReference type="HOGENOM" id="CLU_2579044_0_0_1"/>
<protein>
    <submittedName>
        <fullName evidence="2">Uncharacterized protein</fullName>
    </submittedName>
</protein>
<name>D0MQQ3_PHYIT</name>
<evidence type="ECO:0000256" key="1">
    <source>
        <dbReference type="SAM" id="MobiDB-lite"/>
    </source>
</evidence>
<dbReference type="VEuPathDB" id="FungiDB:PITG_00405"/>
<dbReference type="OrthoDB" id="162570at2759"/>
<dbReference type="RefSeq" id="XP_002909008.1">
    <property type="nucleotide sequence ID" value="XM_002908962.1"/>
</dbReference>
<dbReference type="InParanoid" id="D0MQQ3"/>
<dbReference type="EMBL" id="DS028118">
    <property type="protein sequence ID" value="EEY57822.1"/>
    <property type="molecule type" value="Genomic_DNA"/>
</dbReference>
<gene>
    <name evidence="2" type="ORF">PITG_00405</name>
</gene>
<evidence type="ECO:0000313" key="3">
    <source>
        <dbReference type="Proteomes" id="UP000006643"/>
    </source>
</evidence>
<evidence type="ECO:0000313" key="2">
    <source>
        <dbReference type="EMBL" id="EEY57822.1"/>
    </source>
</evidence>
<feature type="region of interest" description="Disordered" evidence="1">
    <location>
        <begin position="1"/>
        <end position="20"/>
    </location>
</feature>
<dbReference type="GeneID" id="9477221"/>
<organism evidence="2 3">
    <name type="scientific">Phytophthora infestans (strain T30-4)</name>
    <name type="common">Potato late blight agent</name>
    <dbReference type="NCBI Taxonomy" id="403677"/>
    <lineage>
        <taxon>Eukaryota</taxon>
        <taxon>Sar</taxon>
        <taxon>Stramenopiles</taxon>
        <taxon>Oomycota</taxon>
        <taxon>Peronosporomycetes</taxon>
        <taxon>Peronosporales</taxon>
        <taxon>Peronosporaceae</taxon>
        <taxon>Phytophthora</taxon>
    </lineage>
</organism>
<dbReference type="KEGG" id="pif:PITG_00405"/>
<sequence>MKEAKERTRSSRPIPPRDGSKLIKAFLGQAEDLPHDLLDTNTHMLHVNHAYKNVMKMIGKKPARRLLHLFLAIKRKKTQRR</sequence>
<accession>D0MQQ3</accession>
<reference evidence="3" key="1">
    <citation type="journal article" date="2009" name="Nature">
        <title>Genome sequence and analysis of the Irish potato famine pathogen Phytophthora infestans.</title>
        <authorList>
            <consortium name="The Broad Institute Genome Sequencing Platform"/>
            <person name="Haas B.J."/>
            <person name="Kamoun S."/>
            <person name="Zody M.C."/>
            <person name="Jiang R.H."/>
            <person name="Handsaker R.E."/>
            <person name="Cano L.M."/>
            <person name="Grabherr M."/>
            <person name="Kodira C.D."/>
            <person name="Raffaele S."/>
            <person name="Torto-Alalibo T."/>
            <person name="Bozkurt T.O."/>
            <person name="Ah-Fong A.M."/>
            <person name="Alvarado L."/>
            <person name="Anderson V.L."/>
            <person name="Armstrong M.R."/>
            <person name="Avrova A."/>
            <person name="Baxter L."/>
            <person name="Beynon J."/>
            <person name="Boevink P.C."/>
            <person name="Bollmann S.R."/>
            <person name="Bos J.I."/>
            <person name="Bulone V."/>
            <person name="Cai G."/>
            <person name="Cakir C."/>
            <person name="Carrington J.C."/>
            <person name="Chawner M."/>
            <person name="Conti L."/>
            <person name="Costanzo S."/>
            <person name="Ewan R."/>
            <person name="Fahlgren N."/>
            <person name="Fischbach M.A."/>
            <person name="Fugelstad J."/>
            <person name="Gilroy E.M."/>
            <person name="Gnerre S."/>
            <person name="Green P.J."/>
            <person name="Grenville-Briggs L.J."/>
            <person name="Griffith J."/>
            <person name="Grunwald N.J."/>
            <person name="Horn K."/>
            <person name="Horner N.R."/>
            <person name="Hu C.H."/>
            <person name="Huitema E."/>
            <person name="Jeong D.H."/>
            <person name="Jones A.M."/>
            <person name="Jones J.D."/>
            <person name="Jones R.W."/>
            <person name="Karlsson E.K."/>
            <person name="Kunjeti S.G."/>
            <person name="Lamour K."/>
            <person name="Liu Z."/>
            <person name="Ma L."/>
            <person name="Maclean D."/>
            <person name="Chibucos M.C."/>
            <person name="McDonald H."/>
            <person name="McWalters J."/>
            <person name="Meijer H.J."/>
            <person name="Morgan W."/>
            <person name="Morris P.F."/>
            <person name="Munro C.A."/>
            <person name="O'Neill K."/>
            <person name="Ospina-Giraldo M."/>
            <person name="Pinzon A."/>
            <person name="Pritchard L."/>
            <person name="Ramsahoye B."/>
            <person name="Ren Q."/>
            <person name="Restrepo S."/>
            <person name="Roy S."/>
            <person name="Sadanandom A."/>
            <person name="Savidor A."/>
            <person name="Schornack S."/>
            <person name="Schwartz D.C."/>
            <person name="Schumann U.D."/>
            <person name="Schwessinger B."/>
            <person name="Seyer L."/>
            <person name="Sharpe T."/>
            <person name="Silvar C."/>
            <person name="Song J."/>
            <person name="Studholme D.J."/>
            <person name="Sykes S."/>
            <person name="Thines M."/>
            <person name="van de Vondervoort P.J."/>
            <person name="Phuntumart V."/>
            <person name="Wawra S."/>
            <person name="Weide R."/>
            <person name="Win J."/>
            <person name="Young C."/>
            <person name="Zhou S."/>
            <person name="Fry W."/>
            <person name="Meyers B.C."/>
            <person name="van West P."/>
            <person name="Ristaino J."/>
            <person name="Govers F."/>
            <person name="Birch P.R."/>
            <person name="Whisson S.C."/>
            <person name="Judelson H.S."/>
            <person name="Nusbaum C."/>
        </authorList>
    </citation>
    <scope>NUCLEOTIDE SEQUENCE [LARGE SCALE GENOMIC DNA]</scope>
    <source>
        <strain evidence="3">T30-4</strain>
    </source>
</reference>